<dbReference type="AlphaFoldDB" id="A0A9Q1IW59"/>
<feature type="transmembrane region" description="Helical" evidence="6">
    <location>
        <begin position="176"/>
        <end position="196"/>
    </location>
</feature>
<reference evidence="7" key="1">
    <citation type="journal article" date="2023" name="Science">
        <title>Genome structures resolve the early diversification of teleost fishes.</title>
        <authorList>
            <person name="Parey E."/>
            <person name="Louis A."/>
            <person name="Montfort J."/>
            <person name="Bouchez O."/>
            <person name="Roques C."/>
            <person name="Iampietro C."/>
            <person name="Lluch J."/>
            <person name="Castinel A."/>
            <person name="Donnadieu C."/>
            <person name="Desvignes T."/>
            <person name="Floi Bucao C."/>
            <person name="Jouanno E."/>
            <person name="Wen M."/>
            <person name="Mejri S."/>
            <person name="Dirks R."/>
            <person name="Jansen H."/>
            <person name="Henkel C."/>
            <person name="Chen W.J."/>
            <person name="Zahm M."/>
            <person name="Cabau C."/>
            <person name="Klopp C."/>
            <person name="Thompson A.W."/>
            <person name="Robinson-Rechavi M."/>
            <person name="Braasch I."/>
            <person name="Lecointre G."/>
            <person name="Bobe J."/>
            <person name="Postlethwait J.H."/>
            <person name="Berthelot C."/>
            <person name="Roest Crollius H."/>
            <person name="Guiguen Y."/>
        </authorList>
    </citation>
    <scope>NUCLEOTIDE SEQUENCE</scope>
    <source>
        <strain evidence="7">WJC10195</strain>
    </source>
</reference>
<evidence type="ECO:0000256" key="6">
    <source>
        <dbReference type="SAM" id="Phobius"/>
    </source>
</evidence>
<evidence type="ECO:0000256" key="3">
    <source>
        <dbReference type="ARBA" id="ARBA00022692"/>
    </source>
</evidence>
<comment type="subcellular location">
    <subcellularLocation>
        <location evidence="1">Membrane</location>
        <topology evidence="1">Multi-pass membrane protein</topology>
    </subcellularLocation>
</comment>
<protein>
    <recommendedName>
        <fullName evidence="9">Membrane-spanning 4-domains subfamily A member 4A</fullName>
    </recommendedName>
</protein>
<proteinExistence type="inferred from homology"/>
<keyword evidence="3 6" id="KW-0812">Transmembrane</keyword>
<feature type="transmembrane region" description="Helical" evidence="6">
    <location>
        <begin position="96"/>
        <end position="120"/>
    </location>
</feature>
<sequence>MGPGEDKFLGALNKIPACNMASSTTSGFVVVTQVCPQQSGTAAPAFCTIPQASPVLGQLLKGEPKALGTVQIMIGVMEILLGIIMAVTADSIANSLSLLCGIVFWGSLIYISSGALTVAANNKLNKYLVRGALGMNIFSAIAAGLTIITLSVDLFLLDIIVYYNHPCQAWAQGMKGVLLVFSILEIIVSICVSAFACRAVCDCSSQKVVYMTPTSSQVTSENLLIPTPHTYETAVLGQNVMGSMQTEKPPEYVETLP</sequence>
<dbReference type="GO" id="GO:0016020">
    <property type="term" value="C:membrane"/>
    <property type="evidence" value="ECO:0007669"/>
    <property type="project" value="UniProtKB-SubCell"/>
</dbReference>
<keyword evidence="4 6" id="KW-1133">Transmembrane helix</keyword>
<organism evidence="7 8">
    <name type="scientific">Synaphobranchus kaupii</name>
    <name type="common">Kaup's arrowtooth eel</name>
    <dbReference type="NCBI Taxonomy" id="118154"/>
    <lineage>
        <taxon>Eukaryota</taxon>
        <taxon>Metazoa</taxon>
        <taxon>Chordata</taxon>
        <taxon>Craniata</taxon>
        <taxon>Vertebrata</taxon>
        <taxon>Euteleostomi</taxon>
        <taxon>Actinopterygii</taxon>
        <taxon>Neopterygii</taxon>
        <taxon>Teleostei</taxon>
        <taxon>Anguilliformes</taxon>
        <taxon>Synaphobranchidae</taxon>
        <taxon>Synaphobranchus</taxon>
    </lineage>
</organism>
<evidence type="ECO:0008006" key="9">
    <source>
        <dbReference type="Google" id="ProtNLM"/>
    </source>
</evidence>
<comment type="similarity">
    <text evidence="2">Belongs to the MS4A family.</text>
</comment>
<keyword evidence="8" id="KW-1185">Reference proteome</keyword>
<dbReference type="Pfam" id="PF04103">
    <property type="entry name" value="CD20"/>
    <property type="match status" value="1"/>
</dbReference>
<comment type="caution">
    <text evidence="7">The sequence shown here is derived from an EMBL/GenBank/DDBJ whole genome shotgun (WGS) entry which is preliminary data.</text>
</comment>
<dbReference type="PANTHER" id="PTHR23320:SF128">
    <property type="entry name" value="MEMBRANE-SPANNING 4-DOMAINS SUBFAMILY A MEMBER 4A"/>
    <property type="match status" value="1"/>
</dbReference>
<evidence type="ECO:0000256" key="4">
    <source>
        <dbReference type="ARBA" id="ARBA00022989"/>
    </source>
</evidence>
<keyword evidence="5 6" id="KW-0472">Membrane</keyword>
<dbReference type="Proteomes" id="UP001152622">
    <property type="component" value="Chromosome 7"/>
</dbReference>
<evidence type="ECO:0000256" key="5">
    <source>
        <dbReference type="ARBA" id="ARBA00023136"/>
    </source>
</evidence>
<gene>
    <name evidence="7" type="ORF">SKAU_G00222300</name>
</gene>
<dbReference type="EMBL" id="JAINUF010000007">
    <property type="protein sequence ID" value="KAJ8354663.1"/>
    <property type="molecule type" value="Genomic_DNA"/>
</dbReference>
<dbReference type="PANTHER" id="PTHR23320">
    <property type="entry name" value="MEMBRANE-SPANNING 4-DOMAINS SUBFAMILY A MS4A -RELATED"/>
    <property type="match status" value="1"/>
</dbReference>
<feature type="transmembrane region" description="Helical" evidence="6">
    <location>
        <begin position="140"/>
        <end position="164"/>
    </location>
</feature>
<dbReference type="OrthoDB" id="10071849at2759"/>
<evidence type="ECO:0000256" key="1">
    <source>
        <dbReference type="ARBA" id="ARBA00004141"/>
    </source>
</evidence>
<evidence type="ECO:0000313" key="8">
    <source>
        <dbReference type="Proteomes" id="UP001152622"/>
    </source>
</evidence>
<evidence type="ECO:0000313" key="7">
    <source>
        <dbReference type="EMBL" id="KAJ8354663.1"/>
    </source>
</evidence>
<evidence type="ECO:0000256" key="2">
    <source>
        <dbReference type="ARBA" id="ARBA00009565"/>
    </source>
</evidence>
<name>A0A9Q1IW59_SYNKA</name>
<dbReference type="InterPro" id="IPR030417">
    <property type="entry name" value="MS4A"/>
</dbReference>
<accession>A0A9Q1IW59</accession>
<feature type="transmembrane region" description="Helical" evidence="6">
    <location>
        <begin position="66"/>
        <end position="89"/>
    </location>
</feature>
<dbReference type="InterPro" id="IPR007237">
    <property type="entry name" value="CD20-like"/>
</dbReference>